<feature type="domain" description="VTT" evidence="7">
    <location>
        <begin position="71"/>
        <end position="185"/>
    </location>
</feature>
<keyword evidence="9" id="KW-1185">Reference proteome</keyword>
<evidence type="ECO:0000313" key="9">
    <source>
        <dbReference type="Proteomes" id="UP000030185"/>
    </source>
</evidence>
<keyword evidence="4 6" id="KW-1133">Transmembrane helix</keyword>
<evidence type="ECO:0000256" key="1">
    <source>
        <dbReference type="ARBA" id="ARBA00004651"/>
    </source>
</evidence>
<dbReference type="EMBL" id="BBLT01000008">
    <property type="protein sequence ID" value="GAL86478.1"/>
    <property type="molecule type" value="Genomic_DNA"/>
</dbReference>
<keyword evidence="2 6" id="KW-1003">Cell membrane</keyword>
<evidence type="ECO:0000256" key="5">
    <source>
        <dbReference type="ARBA" id="ARBA00023136"/>
    </source>
</evidence>
<comment type="caution">
    <text evidence="8">The sequence shown here is derived from an EMBL/GenBank/DDBJ whole genome shotgun (WGS) entry which is preliminary data.</text>
</comment>
<dbReference type="STRING" id="153721.MYP_3707"/>
<feature type="transmembrane region" description="Helical" evidence="6">
    <location>
        <begin position="205"/>
        <end position="222"/>
    </location>
</feature>
<evidence type="ECO:0000259" key="7">
    <source>
        <dbReference type="Pfam" id="PF09335"/>
    </source>
</evidence>
<dbReference type="PANTHER" id="PTHR12677">
    <property type="entry name" value="GOLGI APPARATUS MEMBRANE PROTEIN TVP38-RELATED"/>
    <property type="match status" value="1"/>
</dbReference>
<feature type="transmembrane region" description="Helical" evidence="6">
    <location>
        <begin position="86"/>
        <end position="104"/>
    </location>
</feature>
<accession>A0A098LJW7</accession>
<evidence type="ECO:0000256" key="4">
    <source>
        <dbReference type="ARBA" id="ARBA00022989"/>
    </source>
</evidence>
<evidence type="ECO:0000313" key="8">
    <source>
        <dbReference type="EMBL" id="GAL86478.1"/>
    </source>
</evidence>
<organism evidence="8 9">
    <name type="scientific">Sporocytophaga myxococcoides</name>
    <dbReference type="NCBI Taxonomy" id="153721"/>
    <lineage>
        <taxon>Bacteria</taxon>
        <taxon>Pseudomonadati</taxon>
        <taxon>Bacteroidota</taxon>
        <taxon>Cytophagia</taxon>
        <taxon>Cytophagales</taxon>
        <taxon>Cytophagaceae</taxon>
        <taxon>Sporocytophaga</taxon>
    </lineage>
</organism>
<feature type="transmembrane region" description="Helical" evidence="6">
    <location>
        <begin position="58"/>
        <end position="81"/>
    </location>
</feature>
<dbReference type="Pfam" id="PF09335">
    <property type="entry name" value="VTT_dom"/>
    <property type="match status" value="1"/>
</dbReference>
<feature type="transmembrane region" description="Helical" evidence="6">
    <location>
        <begin position="16"/>
        <end position="38"/>
    </location>
</feature>
<sequence length="231" mass="25938">MIKGIRRLIKDNRTTAFYLFYFILAPFISDSYLIYLAIKYQEQISNFTFPEYSLLSLILGLCMATGLCHTTLIATVSGYFLGINSVFIVIPTYIFASVLGYILAQKLDNGHFMKTLLRFKKTAVIKSNLKNEESKIIFLSRLSPVIPFALMNFLLSVLGANFRKYLIFGTAGMLPRTLLFCYIGSKAGELIQAINAPGQESMSKAITLLLIISSLIGLYYFIKKAITKALK</sequence>
<dbReference type="GO" id="GO:0005886">
    <property type="term" value="C:plasma membrane"/>
    <property type="evidence" value="ECO:0007669"/>
    <property type="project" value="UniProtKB-SubCell"/>
</dbReference>
<dbReference type="PANTHER" id="PTHR12677:SF59">
    <property type="entry name" value="GOLGI APPARATUS MEMBRANE PROTEIN TVP38-RELATED"/>
    <property type="match status" value="1"/>
</dbReference>
<comment type="similarity">
    <text evidence="6">Belongs to the TVP38/TMEM64 family.</text>
</comment>
<comment type="subcellular location">
    <subcellularLocation>
        <location evidence="1 6">Cell membrane</location>
        <topology evidence="1 6">Multi-pass membrane protein</topology>
    </subcellularLocation>
</comment>
<protein>
    <recommendedName>
        <fullName evidence="6">TVP38/TMEM64 family membrane protein</fullName>
    </recommendedName>
</protein>
<dbReference type="InterPro" id="IPR015414">
    <property type="entry name" value="TMEM64"/>
</dbReference>
<gene>
    <name evidence="8" type="ORF">MYP_3707</name>
</gene>
<keyword evidence="3 6" id="KW-0812">Transmembrane</keyword>
<evidence type="ECO:0000256" key="6">
    <source>
        <dbReference type="RuleBase" id="RU366058"/>
    </source>
</evidence>
<dbReference type="InterPro" id="IPR032816">
    <property type="entry name" value="VTT_dom"/>
</dbReference>
<reference evidence="8 9" key="1">
    <citation type="submission" date="2014-09" db="EMBL/GenBank/DDBJ databases">
        <title>Sporocytophaga myxococcoides PG-01 genome sequencing.</title>
        <authorList>
            <person name="Liu L."/>
            <person name="Gao P.J."/>
            <person name="Chen G.J."/>
            <person name="Wang L.S."/>
        </authorList>
    </citation>
    <scope>NUCLEOTIDE SEQUENCE [LARGE SCALE GENOMIC DNA]</scope>
    <source>
        <strain evidence="8 9">PG-01</strain>
    </source>
</reference>
<dbReference type="OrthoDB" id="6194207at2"/>
<feature type="transmembrane region" description="Helical" evidence="6">
    <location>
        <begin position="136"/>
        <end position="158"/>
    </location>
</feature>
<dbReference type="eggNOG" id="COG0398">
    <property type="taxonomic scope" value="Bacteria"/>
</dbReference>
<name>A0A098LJW7_9BACT</name>
<evidence type="ECO:0000256" key="3">
    <source>
        <dbReference type="ARBA" id="ARBA00022692"/>
    </source>
</evidence>
<dbReference type="Proteomes" id="UP000030185">
    <property type="component" value="Unassembled WGS sequence"/>
</dbReference>
<feature type="transmembrane region" description="Helical" evidence="6">
    <location>
        <begin position="165"/>
        <end position="185"/>
    </location>
</feature>
<proteinExistence type="inferred from homology"/>
<dbReference type="RefSeq" id="WP_045466459.1">
    <property type="nucleotide sequence ID" value="NZ_BBLT01000008.1"/>
</dbReference>
<keyword evidence="5 6" id="KW-0472">Membrane</keyword>
<evidence type="ECO:0000256" key="2">
    <source>
        <dbReference type="ARBA" id="ARBA00022475"/>
    </source>
</evidence>
<dbReference type="AlphaFoldDB" id="A0A098LJW7"/>